<dbReference type="SMART" id="SM00248">
    <property type="entry name" value="ANK"/>
    <property type="match status" value="7"/>
</dbReference>
<keyword evidence="5 14" id="KW-0812">Transmembrane</keyword>
<dbReference type="SUPFAM" id="SSF48403">
    <property type="entry name" value="Ankyrin repeat"/>
    <property type="match status" value="1"/>
</dbReference>
<feature type="repeat" description="ANK" evidence="13">
    <location>
        <begin position="168"/>
        <end position="200"/>
    </location>
</feature>
<dbReference type="PROSITE" id="PS50297">
    <property type="entry name" value="ANK_REP_REGION"/>
    <property type="match status" value="3"/>
</dbReference>
<dbReference type="KEGG" id="bpg:Bathy10g01400"/>
<comment type="catalytic activity">
    <reaction evidence="12 14">
        <text>L-cysteinyl-[protein] + hexadecanoyl-CoA = S-hexadecanoyl-L-cysteinyl-[protein] + CoA</text>
        <dbReference type="Rhea" id="RHEA:36683"/>
        <dbReference type="Rhea" id="RHEA-COMP:10131"/>
        <dbReference type="Rhea" id="RHEA-COMP:11032"/>
        <dbReference type="ChEBI" id="CHEBI:29950"/>
        <dbReference type="ChEBI" id="CHEBI:57287"/>
        <dbReference type="ChEBI" id="CHEBI:57379"/>
        <dbReference type="ChEBI" id="CHEBI:74151"/>
        <dbReference type="EC" id="2.3.1.225"/>
    </reaction>
</comment>
<keyword evidence="7 14" id="KW-1133">Transmembrane helix</keyword>
<dbReference type="STRING" id="41875.K8EZZ7"/>
<sequence>MEATNDITKTTNEDSSLASSAPKKKGEEEEEKEWDVWRAAAYGNQEKLEFFVNNAPSSSIIIDAKDANGFRPLQWAALNNRVAIAKYLLDLGADVNAGDDERQTALHWAAVRGALPVAELLLQRKAKLHNQDVRGYTAAHVAAQYGHASMLYHFLLRWNLDVNCMDEDRRCPLHWGAYKGFKDVVKLLLAFDADVMRPDREGCTALHWAAIRGKAEAAHVLALCGGEELLKARDTDGNTPSQLAMEKGHKSLSNMLTNQLVTLKEGQTWWSQKGMAIFCLAVVCGLTLMFVNFVVVGPLGTPRVDVALAAWSWMVVISSITGLIFFWRVANTDPGFVSTRAQLAAKSLKNASSSVENLINHSDDIDDIEKGSGLGGGGGSSSSEITSSSAASSLKWLDHPELWAGNWERLCVTCKIVKPAGTKHCQIAKRCVRRFDHYCPWMGNTVGAKNHRDFVIFLLLETFAMIVSLLVAVIRVWEENPSEKQRSKTGVLFFVACDVAVLIPVLLLVSSQLAQVARNITTNELMNLHRYTYLRATDGTFKNPFDKGVFKNLVSFFCVDANRRTREFEEKANTNVGGFTPKNATTKD</sequence>
<dbReference type="GO" id="GO:0019706">
    <property type="term" value="F:protein-cysteine S-palmitoyltransferase activity"/>
    <property type="evidence" value="ECO:0007669"/>
    <property type="project" value="UniProtKB-EC"/>
</dbReference>
<feature type="repeat" description="ANK" evidence="13">
    <location>
        <begin position="134"/>
        <end position="167"/>
    </location>
</feature>
<keyword evidence="14" id="KW-0012">Acyltransferase</keyword>
<dbReference type="AlphaFoldDB" id="K8EZZ7"/>
<evidence type="ECO:0000256" key="1">
    <source>
        <dbReference type="ARBA" id="ARBA00004127"/>
    </source>
</evidence>
<dbReference type="InterPro" id="IPR036770">
    <property type="entry name" value="Ankyrin_rpt-contain_sf"/>
</dbReference>
<feature type="transmembrane region" description="Helical" evidence="14">
    <location>
        <begin position="274"/>
        <end position="296"/>
    </location>
</feature>
<evidence type="ECO:0000256" key="8">
    <source>
        <dbReference type="ARBA" id="ARBA00023034"/>
    </source>
</evidence>
<evidence type="ECO:0000259" key="16">
    <source>
        <dbReference type="Pfam" id="PF01529"/>
    </source>
</evidence>
<reference evidence="17 18" key="1">
    <citation type="submission" date="2011-10" db="EMBL/GenBank/DDBJ databases">
        <authorList>
            <person name="Genoscope - CEA"/>
        </authorList>
    </citation>
    <scope>NUCLEOTIDE SEQUENCE [LARGE SCALE GENOMIC DNA]</scope>
    <source>
        <strain evidence="17 18">RCC 1105</strain>
    </source>
</reference>
<keyword evidence="8" id="KW-0333">Golgi apparatus</keyword>
<dbReference type="GeneID" id="19013217"/>
<keyword evidence="6" id="KW-0677">Repeat</keyword>
<organism evidence="17 18">
    <name type="scientific">Bathycoccus prasinos</name>
    <dbReference type="NCBI Taxonomy" id="41875"/>
    <lineage>
        <taxon>Eukaryota</taxon>
        <taxon>Viridiplantae</taxon>
        <taxon>Chlorophyta</taxon>
        <taxon>Mamiellophyceae</taxon>
        <taxon>Mamiellales</taxon>
        <taxon>Bathycoccaceae</taxon>
        <taxon>Bathycoccus</taxon>
    </lineage>
</organism>
<keyword evidence="9 13" id="KW-0040">ANK repeat</keyword>
<name>K8EZZ7_9CHLO</name>
<dbReference type="PROSITE" id="PS50216">
    <property type="entry name" value="DHHC"/>
    <property type="match status" value="1"/>
</dbReference>
<evidence type="ECO:0000256" key="13">
    <source>
        <dbReference type="PROSITE-ProRule" id="PRU00023"/>
    </source>
</evidence>
<evidence type="ECO:0000256" key="11">
    <source>
        <dbReference type="ARBA" id="ARBA00023288"/>
    </source>
</evidence>
<keyword evidence="10 14" id="KW-0472">Membrane</keyword>
<protein>
    <recommendedName>
        <fullName evidence="14">S-acyltransferase</fullName>
        <ecNumber evidence="14">2.3.1.225</ecNumber>
    </recommendedName>
    <alternativeName>
        <fullName evidence="14">Palmitoyltransferase</fullName>
    </alternativeName>
</protein>
<proteinExistence type="inferred from homology"/>
<dbReference type="Gene3D" id="1.25.40.20">
    <property type="entry name" value="Ankyrin repeat-containing domain"/>
    <property type="match status" value="2"/>
</dbReference>
<dbReference type="Pfam" id="PF12796">
    <property type="entry name" value="Ank_2"/>
    <property type="match status" value="1"/>
</dbReference>
<dbReference type="RefSeq" id="XP_007510567.1">
    <property type="nucleotide sequence ID" value="XM_007510505.1"/>
</dbReference>
<keyword evidence="11" id="KW-0449">Lipoprotein</keyword>
<evidence type="ECO:0000256" key="15">
    <source>
        <dbReference type="SAM" id="MobiDB-lite"/>
    </source>
</evidence>
<dbReference type="Proteomes" id="UP000198341">
    <property type="component" value="Chromosome 10"/>
</dbReference>
<dbReference type="PANTHER" id="PTHR24161">
    <property type="entry name" value="ANK_REP_REGION DOMAIN-CONTAINING PROTEIN-RELATED"/>
    <property type="match status" value="1"/>
</dbReference>
<feature type="repeat" description="ANK" evidence="13">
    <location>
        <begin position="68"/>
        <end position="100"/>
    </location>
</feature>
<gene>
    <name evidence="17" type="ordered locus">Bathy10g01400</name>
</gene>
<feature type="transmembrane region" description="Helical" evidence="14">
    <location>
        <begin position="454"/>
        <end position="477"/>
    </location>
</feature>
<feature type="compositionally biased region" description="Polar residues" evidence="15">
    <location>
        <begin position="1"/>
        <end position="19"/>
    </location>
</feature>
<evidence type="ECO:0000256" key="7">
    <source>
        <dbReference type="ARBA" id="ARBA00022989"/>
    </source>
</evidence>
<feature type="transmembrane region" description="Helical" evidence="14">
    <location>
        <begin position="489"/>
        <end position="509"/>
    </location>
</feature>
<dbReference type="EMBL" id="FO082269">
    <property type="protein sequence ID" value="CCO18100.1"/>
    <property type="molecule type" value="Genomic_DNA"/>
</dbReference>
<feature type="domain" description="Palmitoyltransferase DHHC" evidence="16">
    <location>
        <begin position="408"/>
        <end position="527"/>
    </location>
</feature>
<comment type="domain">
    <text evidence="14">The DHHC domain is required for palmitoyltransferase activity.</text>
</comment>
<comment type="subcellular location">
    <subcellularLocation>
        <location evidence="1">Endomembrane system</location>
        <topology evidence="1">Multi-pass membrane protein</topology>
    </subcellularLocation>
    <subcellularLocation>
        <location evidence="2">Golgi apparatus membrane</location>
    </subcellularLocation>
</comment>
<dbReference type="Pfam" id="PF13637">
    <property type="entry name" value="Ank_4"/>
    <property type="match status" value="1"/>
</dbReference>
<evidence type="ECO:0000256" key="2">
    <source>
        <dbReference type="ARBA" id="ARBA00004394"/>
    </source>
</evidence>
<evidence type="ECO:0000256" key="12">
    <source>
        <dbReference type="ARBA" id="ARBA00048048"/>
    </source>
</evidence>
<evidence type="ECO:0000256" key="5">
    <source>
        <dbReference type="ARBA" id="ARBA00022692"/>
    </source>
</evidence>
<dbReference type="GO" id="GO:0000139">
    <property type="term" value="C:Golgi membrane"/>
    <property type="evidence" value="ECO:0007669"/>
    <property type="project" value="UniProtKB-SubCell"/>
</dbReference>
<dbReference type="EC" id="2.3.1.225" evidence="14"/>
<dbReference type="PROSITE" id="PS50088">
    <property type="entry name" value="ANK_REPEAT"/>
    <property type="match status" value="4"/>
</dbReference>
<evidence type="ECO:0000256" key="14">
    <source>
        <dbReference type="RuleBase" id="RU079119"/>
    </source>
</evidence>
<evidence type="ECO:0000256" key="10">
    <source>
        <dbReference type="ARBA" id="ARBA00023136"/>
    </source>
</evidence>
<evidence type="ECO:0000256" key="6">
    <source>
        <dbReference type="ARBA" id="ARBA00022737"/>
    </source>
</evidence>
<dbReference type="Pfam" id="PF01529">
    <property type="entry name" value="DHHC"/>
    <property type="match status" value="1"/>
</dbReference>
<keyword evidence="4 14" id="KW-0808">Transferase</keyword>
<keyword evidence="18" id="KW-1185">Reference proteome</keyword>
<feature type="transmembrane region" description="Helical" evidence="14">
    <location>
        <begin position="308"/>
        <end position="330"/>
    </location>
</feature>
<evidence type="ECO:0000256" key="4">
    <source>
        <dbReference type="ARBA" id="ARBA00022679"/>
    </source>
</evidence>
<dbReference type="PANTHER" id="PTHR24161:SF17">
    <property type="entry name" value="PALMITOYLTRANSFERASE"/>
    <property type="match status" value="1"/>
</dbReference>
<evidence type="ECO:0000313" key="17">
    <source>
        <dbReference type="EMBL" id="CCO18100.1"/>
    </source>
</evidence>
<comment type="similarity">
    <text evidence="3 14">Belongs to the DHHC palmitoyltransferase family.</text>
</comment>
<dbReference type="InterPro" id="IPR002110">
    <property type="entry name" value="Ankyrin_rpt"/>
</dbReference>
<dbReference type="InterPro" id="IPR001594">
    <property type="entry name" value="Palmitoyltrfase_DHHC"/>
</dbReference>
<feature type="repeat" description="ANK" evidence="13">
    <location>
        <begin position="101"/>
        <end position="133"/>
    </location>
</feature>
<evidence type="ECO:0000313" key="18">
    <source>
        <dbReference type="Proteomes" id="UP000198341"/>
    </source>
</evidence>
<dbReference type="FunFam" id="1.25.40.20:FF:000300">
    <property type="entry name" value="S-acyltransferase"/>
    <property type="match status" value="1"/>
</dbReference>
<evidence type="ECO:0000256" key="3">
    <source>
        <dbReference type="ARBA" id="ARBA00008574"/>
    </source>
</evidence>
<dbReference type="OrthoDB" id="331948at2759"/>
<dbReference type="eggNOG" id="KOG0509">
    <property type="taxonomic scope" value="Eukaryota"/>
</dbReference>
<evidence type="ECO:0000256" key="9">
    <source>
        <dbReference type="ARBA" id="ARBA00023043"/>
    </source>
</evidence>
<feature type="region of interest" description="Disordered" evidence="15">
    <location>
        <begin position="1"/>
        <end position="33"/>
    </location>
</feature>
<accession>K8EZZ7</accession>